<dbReference type="RefSeq" id="WP_378532016.1">
    <property type="nucleotide sequence ID" value="NZ_JBHSBH010000007.1"/>
</dbReference>
<evidence type="ECO:0000313" key="7">
    <source>
        <dbReference type="EMBL" id="MFC3996189.1"/>
    </source>
</evidence>
<dbReference type="Gene3D" id="3.10.105.10">
    <property type="entry name" value="Dipeptide-binding Protein, Domain 3"/>
    <property type="match status" value="1"/>
</dbReference>
<dbReference type="InterPro" id="IPR000914">
    <property type="entry name" value="SBP_5_dom"/>
</dbReference>
<accession>A0ABV8FJ95</accession>
<dbReference type="PANTHER" id="PTHR30290">
    <property type="entry name" value="PERIPLASMIC BINDING COMPONENT OF ABC TRANSPORTER"/>
    <property type="match status" value="1"/>
</dbReference>
<evidence type="ECO:0000256" key="1">
    <source>
        <dbReference type="ARBA" id="ARBA00004196"/>
    </source>
</evidence>
<gene>
    <name evidence="7" type="ORF">ACFOVU_09705</name>
</gene>
<evidence type="ECO:0000313" key="8">
    <source>
        <dbReference type="Proteomes" id="UP001595847"/>
    </source>
</evidence>
<organism evidence="7 8">
    <name type="scientific">Nocardiopsis sediminis</name>
    <dbReference type="NCBI Taxonomy" id="1778267"/>
    <lineage>
        <taxon>Bacteria</taxon>
        <taxon>Bacillati</taxon>
        <taxon>Actinomycetota</taxon>
        <taxon>Actinomycetes</taxon>
        <taxon>Streptosporangiales</taxon>
        <taxon>Nocardiopsidaceae</taxon>
        <taxon>Nocardiopsis</taxon>
    </lineage>
</organism>
<dbReference type="Pfam" id="PF00496">
    <property type="entry name" value="SBP_bac_5"/>
    <property type="match status" value="1"/>
</dbReference>
<feature type="chain" id="PRO_5046988809" evidence="5">
    <location>
        <begin position="28"/>
        <end position="506"/>
    </location>
</feature>
<evidence type="ECO:0000259" key="6">
    <source>
        <dbReference type="Pfam" id="PF00496"/>
    </source>
</evidence>
<comment type="similarity">
    <text evidence="2">Belongs to the bacterial solute-binding protein 5 family.</text>
</comment>
<dbReference type="InterPro" id="IPR039424">
    <property type="entry name" value="SBP_5"/>
</dbReference>
<feature type="signal peptide" evidence="5">
    <location>
        <begin position="1"/>
        <end position="27"/>
    </location>
</feature>
<protein>
    <submittedName>
        <fullName evidence="7">ABC transporter substrate-binding protein</fullName>
    </submittedName>
</protein>
<dbReference type="PANTHER" id="PTHR30290:SF10">
    <property type="entry name" value="PERIPLASMIC OLIGOPEPTIDE-BINDING PROTEIN-RELATED"/>
    <property type="match status" value="1"/>
</dbReference>
<name>A0ABV8FJ95_9ACTN</name>
<sequence>MIRSTRRTGAAVLLAATLLLAGCGVQADAGSHDPARLTLATVVDIPSYDPAELRSNGEYPQLWAPVYDTLLERRPDGTVGPNLATDWAWDADRTALTLTLRDDVHFTDGTPFDSAAVAANIEHFQAGTGADNYLAASVTEVAAPEPDRAVIRLAEPDPTLLASLGGSLGAMASPDALGDPATALSPVGSGPYLLDTARTVRGERYIFTRNPDYWNPEAWPYEQIEMRVLADVNARLNALTSGQIDGGRLNLQVMDYAADSGLEIHPNRVDWVGLAIVDRDGEVAPALADVRVRQAINLVFDRQAMLDSLDLGQGEVSTQIVGATSPAYDPGLDDAYGFDVQRARELMADAGWSEGFRVPMMDYSRYRIYQPFVEQALASIGIGVDWRSVPDQMAVDAQSSGEFPLLILGQQAPMSAWDGLNVAYDNALNVFDSTDPEFERLMHTARTATGPTQEEAFREANAWLVENAWFAPWYHVDLVYATDPATALQVEPGSAGPPLRYYSPAS</sequence>
<evidence type="ECO:0000256" key="4">
    <source>
        <dbReference type="ARBA" id="ARBA00022729"/>
    </source>
</evidence>
<dbReference type="Gene3D" id="3.40.190.10">
    <property type="entry name" value="Periplasmic binding protein-like II"/>
    <property type="match status" value="1"/>
</dbReference>
<reference evidence="8" key="1">
    <citation type="journal article" date="2019" name="Int. J. Syst. Evol. Microbiol.">
        <title>The Global Catalogue of Microorganisms (GCM) 10K type strain sequencing project: providing services to taxonomists for standard genome sequencing and annotation.</title>
        <authorList>
            <consortium name="The Broad Institute Genomics Platform"/>
            <consortium name="The Broad Institute Genome Sequencing Center for Infectious Disease"/>
            <person name="Wu L."/>
            <person name="Ma J."/>
        </authorList>
    </citation>
    <scope>NUCLEOTIDE SEQUENCE [LARGE SCALE GENOMIC DNA]</scope>
    <source>
        <strain evidence="8">TBRC 1826</strain>
    </source>
</reference>
<dbReference type="PROSITE" id="PS51257">
    <property type="entry name" value="PROKAR_LIPOPROTEIN"/>
    <property type="match status" value="1"/>
</dbReference>
<keyword evidence="3" id="KW-0813">Transport</keyword>
<comment type="subcellular location">
    <subcellularLocation>
        <location evidence="1">Cell envelope</location>
    </subcellularLocation>
</comment>
<keyword evidence="8" id="KW-1185">Reference proteome</keyword>
<evidence type="ECO:0000256" key="5">
    <source>
        <dbReference type="SAM" id="SignalP"/>
    </source>
</evidence>
<proteinExistence type="inferred from homology"/>
<dbReference type="Proteomes" id="UP001595847">
    <property type="component" value="Unassembled WGS sequence"/>
</dbReference>
<dbReference type="InterPro" id="IPR030678">
    <property type="entry name" value="Peptide/Ni-bd"/>
</dbReference>
<evidence type="ECO:0000256" key="3">
    <source>
        <dbReference type="ARBA" id="ARBA00022448"/>
    </source>
</evidence>
<feature type="domain" description="Solute-binding protein family 5" evidence="6">
    <location>
        <begin position="79"/>
        <end position="413"/>
    </location>
</feature>
<dbReference type="SUPFAM" id="SSF53850">
    <property type="entry name" value="Periplasmic binding protein-like II"/>
    <property type="match status" value="1"/>
</dbReference>
<dbReference type="EMBL" id="JBHSBH010000007">
    <property type="protein sequence ID" value="MFC3996189.1"/>
    <property type="molecule type" value="Genomic_DNA"/>
</dbReference>
<evidence type="ECO:0000256" key="2">
    <source>
        <dbReference type="ARBA" id="ARBA00005695"/>
    </source>
</evidence>
<dbReference type="PIRSF" id="PIRSF002741">
    <property type="entry name" value="MppA"/>
    <property type="match status" value="1"/>
</dbReference>
<comment type="caution">
    <text evidence="7">The sequence shown here is derived from an EMBL/GenBank/DDBJ whole genome shotgun (WGS) entry which is preliminary data.</text>
</comment>
<keyword evidence="4 5" id="KW-0732">Signal</keyword>